<organism evidence="3 4">
    <name type="scientific">Brachionus plicatilis</name>
    <name type="common">Marine rotifer</name>
    <name type="synonym">Brachionus muelleri</name>
    <dbReference type="NCBI Taxonomy" id="10195"/>
    <lineage>
        <taxon>Eukaryota</taxon>
        <taxon>Metazoa</taxon>
        <taxon>Spiralia</taxon>
        <taxon>Gnathifera</taxon>
        <taxon>Rotifera</taxon>
        <taxon>Eurotatoria</taxon>
        <taxon>Monogononta</taxon>
        <taxon>Pseudotrocha</taxon>
        <taxon>Ploima</taxon>
        <taxon>Brachionidae</taxon>
        <taxon>Brachionus</taxon>
    </lineage>
</organism>
<dbReference type="EMBL" id="REGN01008595">
    <property type="protein sequence ID" value="RNA03196.1"/>
    <property type="molecule type" value="Genomic_DNA"/>
</dbReference>
<dbReference type="GO" id="GO:0005634">
    <property type="term" value="C:nucleus"/>
    <property type="evidence" value="ECO:0007669"/>
    <property type="project" value="TreeGrafter"/>
</dbReference>
<evidence type="ECO:0000313" key="4">
    <source>
        <dbReference type="Proteomes" id="UP000276133"/>
    </source>
</evidence>
<evidence type="ECO:0000256" key="1">
    <source>
        <dbReference type="SAM" id="MobiDB-lite"/>
    </source>
</evidence>
<dbReference type="InterPro" id="IPR050517">
    <property type="entry name" value="DDR_Repair_Kinase"/>
</dbReference>
<evidence type="ECO:0000313" key="3">
    <source>
        <dbReference type="EMBL" id="RNA03196.1"/>
    </source>
</evidence>
<dbReference type="InterPro" id="IPR036940">
    <property type="entry name" value="PI3/4_kinase_cat_sf"/>
</dbReference>
<gene>
    <name evidence="3" type="ORF">BpHYR1_043965</name>
</gene>
<proteinExistence type="predicted"/>
<dbReference type="Gene3D" id="1.10.1070.11">
    <property type="entry name" value="Phosphatidylinositol 3-/4-kinase, catalytic domain"/>
    <property type="match status" value="1"/>
</dbReference>
<name>A0A3M7PVL3_BRAPC</name>
<feature type="domain" description="PI3K/PI4K catalytic" evidence="2">
    <location>
        <begin position="287"/>
        <end position="593"/>
    </location>
</feature>
<dbReference type="InterPro" id="IPR000403">
    <property type="entry name" value="PI3/4_kinase_cat_dom"/>
</dbReference>
<dbReference type="STRING" id="10195.A0A3M7PVL3"/>
<sequence length="661" mass="77269">MHVIKMRLFSLCAKSLYNFLRLARHYSQVSNSIAQSLFECIQEFKIKNFFENTYLHSRIYVVVIYIQTYNESKSIFISTPKRIFHNCNDLLYRKFYEFPSENDFIETIDPFSIIWFKRIHKFYVDFQYLQLPNRLNTQQNSPLTSSVSSPLTPTSSVSQQASCSGAQNQQNTRLKSLIAILNDPNHQITRQKFQQDFPYTQTSGSQQQQQQQLQQQQISIKAFIDKLKSWINMLEAYNDLMIPKKSLLDERFKLVSQFCSSTAEIELPGEYLVPRSTNYYVKISRFLPVYESVEKHQIFCRRISIRGHNGKIYPFLIMNEPNHFYESKKEEHCLQVFRMINTYLNKQKETSSRSLNFIIPRMVSLSYDFRMVEDEASSLSLLDILKPHLKQKCLDTYFSQRIFNTKIDLYKLITESILTKNIFKQWAIQKYKNASDYFNFRKLFIQQISIFNISEFILGLSSLKPGQFYLSQNSGLCQTIRYKFDLDDKLSQNSKIVPFRLTPNLIEFFQQSSINGQMGAAMTSLARCLYETQYGFIWILRTILKDEILYALIRKKQEDSIKNSTQSACPNLSYETEQENVVNLVNKLVGTIELRLKECANMDNGKNYPLNELIPKAMKIENLSEIDPTWYPCCTGGNGCSQLGSDVGEALVKGFEVILKY</sequence>
<accession>A0A3M7PVL3</accession>
<feature type="compositionally biased region" description="Low complexity" evidence="1">
    <location>
        <begin position="141"/>
        <end position="158"/>
    </location>
</feature>
<evidence type="ECO:0000259" key="2">
    <source>
        <dbReference type="PROSITE" id="PS50290"/>
    </source>
</evidence>
<dbReference type="Proteomes" id="UP000276133">
    <property type="component" value="Unassembled WGS sequence"/>
</dbReference>
<dbReference type="AlphaFoldDB" id="A0A3M7PVL3"/>
<dbReference type="CDD" id="cd05163">
    <property type="entry name" value="PIKK_TRRAP"/>
    <property type="match status" value="1"/>
</dbReference>
<protein>
    <submittedName>
        <fullName evidence="3">Transformation transcription domain-associated</fullName>
    </submittedName>
</protein>
<comment type="caution">
    <text evidence="3">The sequence shown here is derived from an EMBL/GenBank/DDBJ whole genome shotgun (WGS) entry which is preliminary data.</text>
</comment>
<keyword evidence="4" id="KW-1185">Reference proteome</keyword>
<dbReference type="SUPFAM" id="SSF56112">
    <property type="entry name" value="Protein kinase-like (PK-like)"/>
    <property type="match status" value="1"/>
</dbReference>
<dbReference type="Pfam" id="PF00454">
    <property type="entry name" value="PI3_PI4_kinase"/>
    <property type="match status" value="1"/>
</dbReference>
<dbReference type="GO" id="GO:0035267">
    <property type="term" value="C:NuA4 histone acetyltransferase complex"/>
    <property type="evidence" value="ECO:0007669"/>
    <property type="project" value="TreeGrafter"/>
</dbReference>
<dbReference type="GO" id="GO:0000124">
    <property type="term" value="C:SAGA complex"/>
    <property type="evidence" value="ECO:0007669"/>
    <property type="project" value="TreeGrafter"/>
</dbReference>
<feature type="region of interest" description="Disordered" evidence="1">
    <location>
        <begin position="140"/>
        <end position="165"/>
    </location>
</feature>
<dbReference type="SMART" id="SM00146">
    <property type="entry name" value="PI3Kc"/>
    <property type="match status" value="1"/>
</dbReference>
<dbReference type="PANTHER" id="PTHR11139">
    <property type="entry name" value="ATAXIA TELANGIECTASIA MUTATED ATM -RELATED"/>
    <property type="match status" value="1"/>
</dbReference>
<dbReference type="OrthoDB" id="5570127at2759"/>
<dbReference type="GO" id="GO:0006355">
    <property type="term" value="P:regulation of DNA-templated transcription"/>
    <property type="evidence" value="ECO:0007669"/>
    <property type="project" value="TreeGrafter"/>
</dbReference>
<dbReference type="GO" id="GO:0006281">
    <property type="term" value="P:DNA repair"/>
    <property type="evidence" value="ECO:0007669"/>
    <property type="project" value="TreeGrafter"/>
</dbReference>
<dbReference type="PROSITE" id="PS50290">
    <property type="entry name" value="PI3_4_KINASE_3"/>
    <property type="match status" value="1"/>
</dbReference>
<reference evidence="3 4" key="1">
    <citation type="journal article" date="2018" name="Sci. Rep.">
        <title>Genomic signatures of local adaptation to the degree of environmental predictability in rotifers.</title>
        <authorList>
            <person name="Franch-Gras L."/>
            <person name="Hahn C."/>
            <person name="Garcia-Roger E.M."/>
            <person name="Carmona M.J."/>
            <person name="Serra M."/>
            <person name="Gomez A."/>
        </authorList>
    </citation>
    <scope>NUCLEOTIDE SEQUENCE [LARGE SCALE GENOMIC DNA]</scope>
    <source>
        <strain evidence="3">HYR1</strain>
    </source>
</reference>
<dbReference type="PANTHER" id="PTHR11139:SF1">
    <property type="entry name" value="TRANSFORMATION_TRANSCRIPTION DOMAIN-ASSOCIATED PROTEIN"/>
    <property type="match status" value="1"/>
</dbReference>
<dbReference type="InterPro" id="IPR011009">
    <property type="entry name" value="Kinase-like_dom_sf"/>
</dbReference>